<gene>
    <name evidence="15" type="primary">LOC110119285</name>
</gene>
<comment type="subcellular location">
    <subcellularLocation>
        <location evidence="1">Mitochondrion inner membrane</location>
        <topology evidence="1">Single-pass membrane protein</topology>
    </subcellularLocation>
</comment>
<keyword evidence="10" id="KW-0472">Membrane</keyword>
<name>A0A9B7CVJ6_BOMTE</name>
<keyword evidence="8" id="KW-1133">Transmembrane helix</keyword>
<evidence type="ECO:0000256" key="2">
    <source>
        <dbReference type="ARBA" id="ARBA00007856"/>
    </source>
</evidence>
<dbReference type="CTD" id="45401"/>
<feature type="region of interest" description="Disordered" evidence="13">
    <location>
        <begin position="62"/>
        <end position="90"/>
    </location>
</feature>
<evidence type="ECO:0000256" key="6">
    <source>
        <dbReference type="ARBA" id="ARBA00022792"/>
    </source>
</evidence>
<organism evidence="14 15">
    <name type="scientific">Bombus terrestris</name>
    <name type="common">Buff-tailed bumblebee</name>
    <name type="synonym">Apis terrestris</name>
    <dbReference type="NCBI Taxonomy" id="30195"/>
    <lineage>
        <taxon>Eukaryota</taxon>
        <taxon>Metazoa</taxon>
        <taxon>Ecdysozoa</taxon>
        <taxon>Arthropoda</taxon>
        <taxon>Hexapoda</taxon>
        <taxon>Insecta</taxon>
        <taxon>Pterygota</taxon>
        <taxon>Neoptera</taxon>
        <taxon>Endopterygota</taxon>
        <taxon>Hymenoptera</taxon>
        <taxon>Apocrita</taxon>
        <taxon>Aculeata</taxon>
        <taxon>Apoidea</taxon>
        <taxon>Anthophila</taxon>
        <taxon>Apidae</taxon>
        <taxon>Bombus</taxon>
        <taxon>Bombus</taxon>
    </lineage>
</organism>
<dbReference type="Pfam" id="PF05365">
    <property type="entry name" value="UCR_UQCRX_QCR9"/>
    <property type="match status" value="1"/>
</dbReference>
<evidence type="ECO:0000256" key="4">
    <source>
        <dbReference type="ARBA" id="ARBA00022660"/>
    </source>
</evidence>
<keyword evidence="7" id="KW-0249">Electron transport</keyword>
<evidence type="ECO:0000256" key="7">
    <source>
        <dbReference type="ARBA" id="ARBA00022982"/>
    </source>
</evidence>
<evidence type="ECO:0000256" key="12">
    <source>
        <dbReference type="ARBA" id="ARBA00076299"/>
    </source>
</evidence>
<dbReference type="Proteomes" id="UP000835206">
    <property type="component" value="Chromosome 5"/>
</dbReference>
<dbReference type="KEGG" id="bter:110119285"/>
<keyword evidence="3" id="KW-0813">Transport</keyword>
<feature type="compositionally biased region" description="Basic and acidic residues" evidence="13">
    <location>
        <begin position="81"/>
        <end position="90"/>
    </location>
</feature>
<evidence type="ECO:0000256" key="9">
    <source>
        <dbReference type="ARBA" id="ARBA00023128"/>
    </source>
</evidence>
<dbReference type="InterPro" id="IPR008027">
    <property type="entry name" value="QCR9"/>
</dbReference>
<dbReference type="SUPFAM" id="SSF81514">
    <property type="entry name" value="Subunit X (non-heme 7 kDa protein) of cytochrome bc1 complex (Ubiquinol-cytochrome c reductase)"/>
    <property type="match status" value="1"/>
</dbReference>
<protein>
    <recommendedName>
        <fullName evidence="11">Cytochrome b-c1 complex subunit 9</fullName>
    </recommendedName>
    <alternativeName>
        <fullName evidence="12">Complex III subunit X</fullName>
    </alternativeName>
</protein>
<dbReference type="RefSeq" id="XP_020718672.1">
    <property type="nucleotide sequence ID" value="XM_020863013.2"/>
</dbReference>
<dbReference type="GO" id="GO:0045275">
    <property type="term" value="C:respiratory chain complex III"/>
    <property type="evidence" value="ECO:0007669"/>
    <property type="project" value="InterPro"/>
</dbReference>
<dbReference type="AlphaFoldDB" id="A0A9B7CVJ6"/>
<dbReference type="PANTHER" id="PTHR12980">
    <property type="entry name" value="UBIQUINOL-CYTOCHROME C REDUCTASE COMPLEX, SUBUNIT X"/>
    <property type="match status" value="1"/>
</dbReference>
<keyword evidence="4" id="KW-0679">Respiratory chain</keyword>
<sequence length="90" mass="10777">MISRFLYRYIFRRTSSFVLGIVIASAFFERAYDHACESIFEWINEGRLWMHIKHNYENSLRTQTQSDRKGAVEEETLDLQKVPDENARED</sequence>
<evidence type="ECO:0000256" key="3">
    <source>
        <dbReference type="ARBA" id="ARBA00022448"/>
    </source>
</evidence>
<keyword evidence="9" id="KW-0496">Mitochondrion</keyword>
<keyword evidence="14" id="KW-1185">Reference proteome</keyword>
<dbReference type="PANTHER" id="PTHR12980:SF0">
    <property type="entry name" value="CYTOCHROME B-C1 COMPLEX SUBUNIT 9"/>
    <property type="match status" value="1"/>
</dbReference>
<evidence type="ECO:0000256" key="8">
    <source>
        <dbReference type="ARBA" id="ARBA00022989"/>
    </source>
</evidence>
<evidence type="ECO:0000256" key="10">
    <source>
        <dbReference type="ARBA" id="ARBA00023136"/>
    </source>
</evidence>
<accession>A0A9B7CVJ6</accession>
<dbReference type="GO" id="GO:0006122">
    <property type="term" value="P:mitochondrial electron transport, ubiquinol to cytochrome c"/>
    <property type="evidence" value="ECO:0007669"/>
    <property type="project" value="InterPro"/>
</dbReference>
<keyword evidence="5" id="KW-0812">Transmembrane</keyword>
<evidence type="ECO:0000313" key="14">
    <source>
        <dbReference type="Proteomes" id="UP000835206"/>
    </source>
</evidence>
<dbReference type="Gene3D" id="1.20.5.260">
    <property type="entry name" value="Cytochrome b-c1 complex subunit 9"/>
    <property type="match status" value="1"/>
</dbReference>
<keyword evidence="6" id="KW-0999">Mitochondrion inner membrane</keyword>
<evidence type="ECO:0000313" key="15">
    <source>
        <dbReference type="RefSeq" id="XP_020718672.1"/>
    </source>
</evidence>
<evidence type="ECO:0000256" key="11">
    <source>
        <dbReference type="ARBA" id="ARBA00068509"/>
    </source>
</evidence>
<dbReference type="GeneID" id="110119285"/>
<proteinExistence type="inferred from homology"/>
<dbReference type="InterPro" id="IPR036656">
    <property type="entry name" value="QCR9_sf"/>
</dbReference>
<comment type="similarity">
    <text evidence="2">Belongs to the UQCR10/QCR9 family.</text>
</comment>
<dbReference type="GO" id="GO:0005743">
    <property type="term" value="C:mitochondrial inner membrane"/>
    <property type="evidence" value="ECO:0007669"/>
    <property type="project" value="UniProtKB-SubCell"/>
</dbReference>
<reference evidence="15" key="1">
    <citation type="submission" date="2025-08" db="UniProtKB">
        <authorList>
            <consortium name="RefSeq"/>
        </authorList>
    </citation>
    <scope>IDENTIFICATION</scope>
</reference>
<dbReference type="FunFam" id="1.20.5.260:FF:000001">
    <property type="entry name" value="Cytochrome b-c1 complex subunit 9"/>
    <property type="match status" value="1"/>
</dbReference>
<evidence type="ECO:0000256" key="1">
    <source>
        <dbReference type="ARBA" id="ARBA00004434"/>
    </source>
</evidence>
<evidence type="ECO:0000256" key="5">
    <source>
        <dbReference type="ARBA" id="ARBA00022692"/>
    </source>
</evidence>
<evidence type="ECO:0000256" key="13">
    <source>
        <dbReference type="SAM" id="MobiDB-lite"/>
    </source>
</evidence>